<dbReference type="Gene3D" id="3.40.850.10">
    <property type="entry name" value="Kinesin motor domain"/>
    <property type="match status" value="1"/>
</dbReference>
<dbReference type="GO" id="GO:0003677">
    <property type="term" value="F:DNA binding"/>
    <property type="evidence" value="ECO:0007669"/>
    <property type="project" value="InterPro"/>
</dbReference>
<dbReference type="FunFam" id="1.20.120.720:FF:000007">
    <property type="entry name" value="unconventional myosin-XVIIIa isoform X2"/>
    <property type="match status" value="1"/>
</dbReference>
<feature type="compositionally biased region" description="Basic and acidic residues" evidence="18">
    <location>
        <begin position="23"/>
        <end position="32"/>
    </location>
</feature>
<dbReference type="PRINTS" id="PR00193">
    <property type="entry name" value="MYOSINHEAVY"/>
</dbReference>
<name>A0A7F8RFY4_LEPWE</name>
<feature type="domain" description="RecA family profile 2" evidence="20">
    <location>
        <begin position="554"/>
        <end position="619"/>
    </location>
</feature>
<feature type="compositionally biased region" description="Polar residues" evidence="18">
    <location>
        <begin position="2000"/>
        <end position="2009"/>
    </location>
</feature>
<dbReference type="Gene3D" id="2.30.42.10">
    <property type="match status" value="1"/>
</dbReference>
<dbReference type="FunFam" id="1.20.5.1160:FF:000006">
    <property type="entry name" value="Myosin-XVIIIa isoform a"/>
    <property type="match status" value="1"/>
</dbReference>
<evidence type="ECO:0000256" key="15">
    <source>
        <dbReference type="ARBA" id="ARBA00073449"/>
    </source>
</evidence>
<evidence type="ECO:0000256" key="5">
    <source>
        <dbReference type="ARBA" id="ARBA00022553"/>
    </source>
</evidence>
<evidence type="ECO:0000256" key="14">
    <source>
        <dbReference type="ARBA" id="ARBA00058021"/>
    </source>
</evidence>
<feature type="coiled-coil region" evidence="17">
    <location>
        <begin position="1261"/>
        <end position="1365"/>
    </location>
</feature>
<comment type="subcellular location">
    <subcellularLocation>
        <location evidence="1">Cytoplasm</location>
        <location evidence="1">Cytoskeleton</location>
        <location evidence="1">Microtubule organizing center</location>
    </subcellularLocation>
    <subcellularLocation>
        <location evidence="2">Golgi apparatus</location>
        <location evidence="2">trans-Golgi network</location>
    </subcellularLocation>
    <subcellularLocation>
        <location evidence="13">Golgi outpost</location>
    </subcellularLocation>
</comment>
<dbReference type="SUPFAM" id="SSF50156">
    <property type="entry name" value="PDZ domain-like"/>
    <property type="match status" value="1"/>
</dbReference>
<dbReference type="Proteomes" id="UP000245341">
    <property type="component" value="Unplaced"/>
</dbReference>
<feature type="domain" description="Myosin N-terminal SH3-like" evidence="22">
    <location>
        <begin position="361"/>
        <end position="413"/>
    </location>
</feature>
<dbReference type="GO" id="GO:0032982">
    <property type="term" value="C:myosin filament"/>
    <property type="evidence" value="ECO:0007669"/>
    <property type="project" value="TreeGrafter"/>
</dbReference>
<dbReference type="PANTHER" id="PTHR45615">
    <property type="entry name" value="MYOSIN HEAVY CHAIN, NON-MUSCLE"/>
    <property type="match status" value="1"/>
</dbReference>
<dbReference type="InterPro" id="IPR020587">
    <property type="entry name" value="RecA_monomer-monomer_interface"/>
</dbReference>
<evidence type="ECO:0000256" key="17">
    <source>
        <dbReference type="SAM" id="Coils"/>
    </source>
</evidence>
<dbReference type="PROSITE" id="PS50096">
    <property type="entry name" value="IQ"/>
    <property type="match status" value="1"/>
</dbReference>
<feature type="binding site" evidence="16">
    <location>
        <begin position="510"/>
        <end position="517"/>
    </location>
    <ligand>
        <name>ATP</name>
        <dbReference type="ChEBI" id="CHEBI:30616"/>
    </ligand>
</feature>
<organism evidence="23 24">
    <name type="scientific">Leptonychotes weddellii</name>
    <name type="common">Weddell seal</name>
    <name type="synonym">Otaria weddellii</name>
    <dbReference type="NCBI Taxonomy" id="9713"/>
    <lineage>
        <taxon>Eukaryota</taxon>
        <taxon>Metazoa</taxon>
        <taxon>Chordata</taxon>
        <taxon>Craniata</taxon>
        <taxon>Vertebrata</taxon>
        <taxon>Euteleostomi</taxon>
        <taxon>Mammalia</taxon>
        <taxon>Eutheria</taxon>
        <taxon>Laurasiatheria</taxon>
        <taxon>Carnivora</taxon>
        <taxon>Caniformia</taxon>
        <taxon>Pinnipedia</taxon>
        <taxon>Phocidae</taxon>
        <taxon>Monachinae</taxon>
        <taxon>Lobodontini</taxon>
        <taxon>Leptonychotes</taxon>
    </lineage>
</organism>
<feature type="region of interest" description="Disordered" evidence="18">
    <location>
        <begin position="1949"/>
        <end position="2051"/>
    </location>
</feature>
<keyword evidence="4" id="KW-0963">Cytoplasm</keyword>
<comment type="similarity">
    <text evidence="3 16">Belongs to the TRAFAC class myosin-kinesin ATPase superfamily. Myosin family.</text>
</comment>
<dbReference type="CDD" id="cd06747">
    <property type="entry name" value="PDZ_MYO18-like"/>
    <property type="match status" value="1"/>
</dbReference>
<dbReference type="InterPro" id="IPR000048">
    <property type="entry name" value="IQ_motif_EF-hand-BS"/>
</dbReference>
<feature type="region of interest" description="Disordered" evidence="18">
    <location>
        <begin position="318"/>
        <end position="347"/>
    </location>
</feature>
<dbReference type="Pfam" id="PF00063">
    <property type="entry name" value="Myosin_head"/>
    <property type="match status" value="2"/>
</dbReference>
<feature type="region of interest" description="Disordered" evidence="18">
    <location>
        <begin position="1864"/>
        <end position="1915"/>
    </location>
</feature>
<dbReference type="Gene3D" id="3.30.70.1590">
    <property type="match status" value="1"/>
</dbReference>
<dbReference type="GO" id="GO:1903028">
    <property type="term" value="P:positive regulation of opsonization"/>
    <property type="evidence" value="ECO:0007669"/>
    <property type="project" value="UniProtKB-ARBA"/>
</dbReference>
<evidence type="ECO:0000256" key="4">
    <source>
        <dbReference type="ARBA" id="ARBA00022490"/>
    </source>
</evidence>
<feature type="domain" description="Myosin motor" evidence="21">
    <location>
        <begin position="417"/>
        <end position="1197"/>
    </location>
</feature>
<dbReference type="GO" id="GO:0043030">
    <property type="term" value="P:regulation of macrophage activation"/>
    <property type="evidence" value="ECO:0007669"/>
    <property type="project" value="UniProtKB-ARBA"/>
</dbReference>
<dbReference type="Gene3D" id="4.10.270.10">
    <property type="entry name" value="Myosin, subunit A"/>
    <property type="match status" value="1"/>
</dbReference>
<sequence length="2051" mass="232098">MFNLMKKDKDKDGGRKEKKEKKEKKERMSAAELRSLEEMSLRRGFFNLNRASKRESKTRLEISNPIPIKVASGSDLHLTDIDSDSNRGSVILDSGHLSTASSSDDLKGEEGSFRGSVLQRAAKFGSLAKQNSQMIVKRFSFSQRSRDESASETSTPSEHSAAPSPQVEVRTLEGQLVQHPGSGLPRPGPRSRVPELVTKRFPADLRLPPVVPLPPPALRELELQRRPTGDFGFSLRRTTMLDRGPEGQVYRRVVHFAEPGAGTKDLALGLVPGDRLVEINGHNVESKSRDEIVEMIRQSGDSVRLKVQPIPELSELSRSWLRSGDGPRREPADLDPETASPAHSQVKTEEQIAVEEAWYETEKVWLVHKDGFSLGSQLKSEELSLPEGKVRVKLDHDGAILDVDEDDVEKANAPSCDRLEDLASLVYLSESSVLHTLRQRYGASLLHTYAGPSLLVLSPRGAPAVYSEKVMHMFKGCRREDMAPHIYAVAQTAYRAMLMSRQDQSVILLGSSGSGKTTSCQHLVQYLATIAGTSGNKVFSVEKWQALYSLLEAFGNSPTIMNGNATRFSQILSLDFDQAGQVASASIQTMLLEKLRVARRPAGEATFNVFYYLLACGDGTLRTELHLNHLAENSVFGIVPLAKPEEKQKAAQQFSKLQTAMKVLGISTDEQKACWLILAAIYHLGAAGATKEAAEAGRKQFARHEWAQKAAYLLGCSLEELSSAIFKHQHKGGTLQRSTSFRQGPEESGLGDGTGPKLSALECLEGMASGLYSELFTLLVSLVNRALKSSQHSLCSMMIVDTPGFQNPEQGGSARGASFEELCHNYAQDRLQRLFHQRTFVQELERYKEENIELAFDDLEPAVDDSVAAVDQASHQSLVRSLARTDEARGLLWLLEEEALAPGATEDALLERLFSYYGPREGDKKGQSPLLRSSKPHHFLLGHSHGTNWVEYNVAGWLSYTKQNPATQNAPRLLQDSQKKIISSLFLGRAGSATVLSGSIAGLEGGSQLALRRATSMRKTFTTGMAAVKKKSLCIQIKLQVDALIDTVKKSKLHFVHCFLPVAEGWAGEPRSASSRRVSSSSELDLPSGDHCEAGLLQLDVPLLRAQLRGSRLLDAMRMYRQGYPDHMVFSEFRRRFDVLAPHLTKKHGRNYIVVDERRAVEELLESLDLEKSSCCLGLSRVFFRAGTLARLEEQRDEQTSRNLTLFQAACRGYLARQHFKKKKIQDLAIRCVQKNIKKNKGVKDWAWWKLFTTVRPLIEVQLSEEQIRNKDEEIQQLRNKLEKVEKERNELRLNNDRLETRISELTSELTDERNTGESASQLLDAEAAERLRAEKEMKELQTQYDALKKQMEVMEMEVMEARLIRAAEINGEVDDDDTGGEWRLKYERAMREVDFTKKRLQQEFEDKLEVEQQSKRQLERRLGDLQADSDESQRALQQLKKKCQRLTGELQDTRLHLEGQQVRNHELEKKQRRFDSELSQAHEEAQREKLQREKLQREKDTLLAEAFSLKQQLEEKDMDIAGFTQKVVSLEAELQDISSQESKDEASLAKVKKQLRDLEAKVKDQEEELDEQAGTIQMLEQAKLRLEMEMERMRQTHSKEVESRDEEVEEARQSCQKKLKQMEVQLEEEYEDKQKVLREKRELESKLATLSDQVSQRDLESEKRLRKDLKRTKALLADAQIMLDHLKNNAPSKREIAQLKNQLEESEFTCAAAVKARKAMEVEIEDLHLQIDDIAKAKTALEEQLSRLQREKNEIQSRLEEDQEDMNELMKKQKAAVAQASRDLAQMNDLQAQLEEANKEKQELQEKLQALQSQVEFLEQSMVDKSLVSRQEAKIRELETRLEFERTQVKRLESLASRLKENMEKLTEERDQRTAAENREKEQNKRLQRQLRDTKEEMGELARKEAEASRKKHELEMDLESLEAANQSLQADLKLAFKRIGDLQAAIEDEMESDENEDLITSEGDSDVDSELEDRVDGVKSWLSKNKGPSKAASDDGSLKSSSPTSYWKSLAPDRSDDEHDPLDSTSRPRYSHNYLSDSDTEAKPTETNA</sequence>
<dbReference type="FunFam" id="1.10.10.820:FF:000004">
    <property type="entry name" value="unconventional myosin-XVIIIa isoform X1"/>
    <property type="match status" value="1"/>
</dbReference>
<feature type="region of interest" description="Disordered" evidence="18">
    <location>
        <begin position="140"/>
        <end position="167"/>
    </location>
</feature>
<evidence type="ECO:0000256" key="7">
    <source>
        <dbReference type="ARBA" id="ARBA00022840"/>
    </source>
</evidence>
<keyword evidence="23" id="KW-1185">Reference proteome</keyword>
<feature type="compositionally biased region" description="Acidic residues" evidence="18">
    <location>
        <begin position="1949"/>
        <end position="1973"/>
    </location>
</feature>
<dbReference type="GO" id="GO:0005794">
    <property type="term" value="C:Golgi apparatus"/>
    <property type="evidence" value="ECO:0007669"/>
    <property type="project" value="UniProtKB-SubCell"/>
</dbReference>
<evidence type="ECO:0000256" key="3">
    <source>
        <dbReference type="ARBA" id="ARBA00008314"/>
    </source>
</evidence>
<evidence type="ECO:0000256" key="13">
    <source>
        <dbReference type="ARBA" id="ARBA00024182"/>
    </source>
</evidence>
<evidence type="ECO:0000313" key="24">
    <source>
        <dbReference type="RefSeq" id="XP_030892101.1"/>
    </source>
</evidence>
<feature type="region of interest" description="Disordered" evidence="18">
    <location>
        <begin position="1474"/>
        <end position="1494"/>
    </location>
</feature>
<keyword evidence="8" id="KW-0333">Golgi apparatus</keyword>
<keyword evidence="12" id="KW-0206">Cytoskeleton</keyword>
<dbReference type="FunFam" id="1.20.58.530:FF:000011">
    <property type="entry name" value="unconventional myosin-XVIIIa isoform X2"/>
    <property type="match status" value="1"/>
</dbReference>
<feature type="compositionally biased region" description="Polar residues" evidence="18">
    <location>
        <begin position="2025"/>
        <end position="2039"/>
    </location>
</feature>
<dbReference type="Pfam" id="PF00595">
    <property type="entry name" value="PDZ"/>
    <property type="match status" value="1"/>
</dbReference>
<dbReference type="Gene3D" id="1.10.10.820">
    <property type="match status" value="1"/>
</dbReference>
<feature type="compositionally biased region" description="Basic and acidic residues" evidence="18">
    <location>
        <begin position="1"/>
        <end position="17"/>
    </location>
</feature>
<feature type="compositionally biased region" description="Basic and acidic residues" evidence="18">
    <location>
        <begin position="2042"/>
        <end position="2051"/>
    </location>
</feature>
<dbReference type="FunFam" id="4.10.270.10:FF:000002">
    <property type="entry name" value="unconventional myosin-XVIIIa isoform X1"/>
    <property type="match status" value="1"/>
</dbReference>
<dbReference type="GO" id="GO:0051015">
    <property type="term" value="F:actin filament binding"/>
    <property type="evidence" value="ECO:0007669"/>
    <property type="project" value="TreeGrafter"/>
</dbReference>
<evidence type="ECO:0000256" key="10">
    <source>
        <dbReference type="ARBA" id="ARBA00023123"/>
    </source>
</evidence>
<dbReference type="InterPro" id="IPR036064">
    <property type="entry name" value="MYSc_Myo18"/>
</dbReference>
<dbReference type="RefSeq" id="XP_030892101.1">
    <property type="nucleotide sequence ID" value="XM_031036241.1"/>
</dbReference>
<feature type="region of interest" description="Disordered" evidence="18">
    <location>
        <begin position="1"/>
        <end position="32"/>
    </location>
</feature>
<evidence type="ECO:0000256" key="8">
    <source>
        <dbReference type="ARBA" id="ARBA00023034"/>
    </source>
</evidence>
<comment type="function">
    <text evidence="14">May link Golgi membranes to the cytoskeleton and participate in the tensile force required for vesicle budding from the Golgi. Thereby, may play a role in Golgi membrane trafficking and could indirectly give its flattened shape to the Golgi apparatus. Alternatively, in concert with LURAP1 and CDC42BPA/CDC42BPB, has been involved in modulating lamellar actomyosin retrograde flow that is crucial to cell protrusion and migration. May be involved in the maintenance of the stromal cell architectures required for cell to cell contact. Regulates trafficking, expression, and activation of innate immune receptors on macrophages. Plays a role to suppress inflammatory responsiveness of macrophages via a mechanism that modulates CD14 trafficking. Acts as a receptor of surfactant-associated protein A (SFTPA1/SP-A) and plays an important role in internalization and clearance of SFTPA1-opsonized S.aureus by alveolar macrophages. Strongly enhances natural killer cell cytotoxicity.</text>
</comment>
<dbReference type="InterPro" id="IPR004009">
    <property type="entry name" value="SH3_Myosin"/>
</dbReference>
<dbReference type="GO" id="GO:0006259">
    <property type="term" value="P:DNA metabolic process"/>
    <property type="evidence" value="ECO:0007669"/>
    <property type="project" value="InterPro"/>
</dbReference>
<dbReference type="SMART" id="SM00228">
    <property type="entry name" value="PDZ"/>
    <property type="match status" value="1"/>
</dbReference>
<feature type="domain" description="PDZ" evidence="19">
    <location>
        <begin position="220"/>
        <end position="311"/>
    </location>
</feature>
<reference evidence="24" key="1">
    <citation type="submission" date="2025-08" db="UniProtKB">
        <authorList>
            <consortium name="RefSeq"/>
        </authorList>
    </citation>
    <scope>IDENTIFICATION</scope>
    <source>
        <tissue evidence="24">Liver</tissue>
    </source>
</reference>
<dbReference type="InterPro" id="IPR027417">
    <property type="entry name" value="P-loop_NTPase"/>
</dbReference>
<dbReference type="InterPro" id="IPR057772">
    <property type="entry name" value="SH3_Myo18a"/>
</dbReference>
<dbReference type="Gene3D" id="1.20.120.720">
    <property type="entry name" value="Myosin VI head, motor domain, U50 subdomain"/>
    <property type="match status" value="1"/>
</dbReference>
<dbReference type="SUPFAM" id="SSF52540">
    <property type="entry name" value="P-loop containing nucleoside triphosphate hydrolases"/>
    <property type="match status" value="1"/>
</dbReference>
<evidence type="ECO:0000256" key="11">
    <source>
        <dbReference type="ARBA" id="ARBA00023175"/>
    </source>
</evidence>
<dbReference type="Pfam" id="PF24556">
    <property type="entry name" value="SH3_Myosin-XVIIIa"/>
    <property type="match status" value="1"/>
</dbReference>
<evidence type="ECO:0000259" key="22">
    <source>
        <dbReference type="PROSITE" id="PS51844"/>
    </source>
</evidence>
<protein>
    <recommendedName>
        <fullName evidence="15">Unconventional myosin-XVIIIa</fullName>
    </recommendedName>
</protein>
<dbReference type="CTD" id="399687"/>
<dbReference type="SMART" id="SM00015">
    <property type="entry name" value="IQ"/>
    <property type="match status" value="1"/>
</dbReference>
<evidence type="ECO:0000256" key="6">
    <source>
        <dbReference type="ARBA" id="ARBA00022741"/>
    </source>
</evidence>
<dbReference type="GO" id="GO:0005815">
    <property type="term" value="C:microtubule organizing center"/>
    <property type="evidence" value="ECO:0007669"/>
    <property type="project" value="UniProtKB-SubCell"/>
</dbReference>
<evidence type="ECO:0000256" key="2">
    <source>
        <dbReference type="ARBA" id="ARBA00004601"/>
    </source>
</evidence>
<evidence type="ECO:0000259" key="20">
    <source>
        <dbReference type="PROSITE" id="PS50163"/>
    </source>
</evidence>
<dbReference type="CDD" id="cd01386">
    <property type="entry name" value="MYSc_Myo18"/>
    <property type="match status" value="1"/>
</dbReference>
<accession>A0A7F8RFY4</accession>
<keyword evidence="5" id="KW-0597">Phosphoprotein</keyword>
<evidence type="ECO:0000259" key="19">
    <source>
        <dbReference type="PROSITE" id="PS50106"/>
    </source>
</evidence>
<keyword evidence="11 16" id="KW-0505">Motor protein</keyword>
<evidence type="ECO:0000256" key="9">
    <source>
        <dbReference type="ARBA" id="ARBA00023054"/>
    </source>
</evidence>
<dbReference type="PROSITE" id="PS51456">
    <property type="entry name" value="MYOSIN_MOTOR"/>
    <property type="match status" value="1"/>
</dbReference>
<dbReference type="SUPFAM" id="SSF90257">
    <property type="entry name" value="Myosin rod fragments"/>
    <property type="match status" value="1"/>
</dbReference>
<keyword evidence="16" id="KW-0009">Actin-binding</keyword>
<dbReference type="GO" id="GO:0003774">
    <property type="term" value="F:cytoskeletal motor activity"/>
    <property type="evidence" value="ECO:0007669"/>
    <property type="project" value="UniProtKB-UniRule"/>
</dbReference>
<dbReference type="PROSITE" id="PS51844">
    <property type="entry name" value="SH3_LIKE"/>
    <property type="match status" value="1"/>
</dbReference>
<dbReference type="Pfam" id="PF01576">
    <property type="entry name" value="Myosin_tail_1"/>
    <property type="match status" value="1"/>
</dbReference>
<dbReference type="GO" id="GO:0016460">
    <property type="term" value="C:myosin II complex"/>
    <property type="evidence" value="ECO:0007669"/>
    <property type="project" value="TreeGrafter"/>
</dbReference>
<dbReference type="GO" id="GO:0005524">
    <property type="term" value="F:ATP binding"/>
    <property type="evidence" value="ECO:0007669"/>
    <property type="project" value="UniProtKB-UniRule"/>
</dbReference>
<dbReference type="Gene3D" id="1.20.5.1160">
    <property type="entry name" value="Vasodilator-stimulated phosphoprotein"/>
    <property type="match status" value="1"/>
</dbReference>
<dbReference type="InterPro" id="IPR001609">
    <property type="entry name" value="Myosin_head_motor_dom-like"/>
</dbReference>
<dbReference type="PROSITE" id="PS50106">
    <property type="entry name" value="PDZ"/>
    <property type="match status" value="1"/>
</dbReference>
<dbReference type="InterPro" id="IPR036034">
    <property type="entry name" value="PDZ_sf"/>
</dbReference>
<dbReference type="PANTHER" id="PTHR45615:SF13">
    <property type="entry name" value="UNCONVENTIONAL MYOSIN-XVIIIA"/>
    <property type="match status" value="1"/>
</dbReference>
<keyword evidence="7 16" id="KW-0067">ATP-binding</keyword>
<dbReference type="InterPro" id="IPR001478">
    <property type="entry name" value="PDZ"/>
</dbReference>
<dbReference type="InterPro" id="IPR002928">
    <property type="entry name" value="Myosin_tail"/>
</dbReference>
<evidence type="ECO:0000259" key="21">
    <source>
        <dbReference type="PROSITE" id="PS51456"/>
    </source>
</evidence>
<gene>
    <name evidence="24" type="primary">MYO18A</name>
</gene>
<dbReference type="SMART" id="SM00242">
    <property type="entry name" value="MYSc"/>
    <property type="match status" value="1"/>
</dbReference>
<dbReference type="PROSITE" id="PS50163">
    <property type="entry name" value="RECA_3"/>
    <property type="match status" value="1"/>
</dbReference>
<dbReference type="FunFam" id="2.30.42.10:FF:000059">
    <property type="entry name" value="unconventional myosin-XVIIIa isoform X1"/>
    <property type="match status" value="1"/>
</dbReference>
<comment type="caution">
    <text evidence="16">Lacks conserved residue(s) required for the propagation of feature annotation.</text>
</comment>
<keyword evidence="6 16" id="KW-0547">Nucleotide-binding</keyword>
<dbReference type="InterPro" id="IPR036961">
    <property type="entry name" value="Kinesin_motor_dom_sf"/>
</dbReference>
<dbReference type="Gene3D" id="1.20.58.530">
    <property type="match status" value="1"/>
</dbReference>
<dbReference type="FunFam" id="3.30.70.1590:FF:000004">
    <property type="entry name" value="unconventional myosin-XVIIIa isoform X1"/>
    <property type="match status" value="1"/>
</dbReference>
<evidence type="ECO:0000256" key="18">
    <source>
        <dbReference type="SAM" id="MobiDB-lite"/>
    </source>
</evidence>
<dbReference type="GO" id="GO:0031032">
    <property type="term" value="P:actomyosin structure organization"/>
    <property type="evidence" value="ECO:0007669"/>
    <property type="project" value="TreeGrafter"/>
</dbReference>
<dbReference type="FunFam" id="3.40.850.10:FF:000020">
    <property type="entry name" value="unconventional myosin-XVIIIa isoform X1"/>
    <property type="match status" value="1"/>
</dbReference>
<evidence type="ECO:0000256" key="12">
    <source>
        <dbReference type="ARBA" id="ARBA00023212"/>
    </source>
</evidence>
<evidence type="ECO:0000256" key="1">
    <source>
        <dbReference type="ARBA" id="ARBA00004267"/>
    </source>
</evidence>
<evidence type="ECO:0000313" key="23">
    <source>
        <dbReference type="Proteomes" id="UP000245341"/>
    </source>
</evidence>
<keyword evidence="10 16" id="KW-0518">Myosin</keyword>
<dbReference type="GO" id="GO:0008094">
    <property type="term" value="F:ATP-dependent activity, acting on DNA"/>
    <property type="evidence" value="ECO:0007669"/>
    <property type="project" value="InterPro"/>
</dbReference>
<evidence type="ECO:0000256" key="16">
    <source>
        <dbReference type="PROSITE-ProRule" id="PRU00782"/>
    </source>
</evidence>
<dbReference type="GeneID" id="102727636"/>
<keyword evidence="9 17" id="KW-0175">Coiled coil</keyword>
<proteinExistence type="inferred from homology"/>